<dbReference type="Pfam" id="PF12680">
    <property type="entry name" value="SnoaL_2"/>
    <property type="match status" value="1"/>
</dbReference>
<accession>A0A179EVX1</accession>
<comment type="caution">
    <text evidence="2">The sequence shown here is derived from an EMBL/GenBank/DDBJ whole genome shotgun (WGS) entry which is preliminary data.</text>
</comment>
<reference evidence="2 3" key="1">
    <citation type="journal article" date="2016" name="PLoS Pathog.">
        <title>Biosynthesis of antibiotic leucinostatins in bio-control fungus Purpureocillium lilacinum and their inhibition on phytophthora revealed by genome mining.</title>
        <authorList>
            <person name="Wang G."/>
            <person name="Liu Z."/>
            <person name="Lin R."/>
            <person name="Li E."/>
            <person name="Mao Z."/>
            <person name="Ling J."/>
            <person name="Yang Y."/>
            <person name="Yin W.B."/>
            <person name="Xie B."/>
        </authorList>
    </citation>
    <scope>NUCLEOTIDE SEQUENCE [LARGE SCALE GENOMIC DNA]</scope>
    <source>
        <strain evidence="2">170</strain>
    </source>
</reference>
<gene>
    <name evidence="2" type="ORF">VFPPC_12510</name>
</gene>
<dbReference type="GeneID" id="28854350"/>
<evidence type="ECO:0000259" key="1">
    <source>
        <dbReference type="Pfam" id="PF12680"/>
    </source>
</evidence>
<evidence type="ECO:0000313" key="2">
    <source>
        <dbReference type="EMBL" id="OAQ57364.1"/>
    </source>
</evidence>
<evidence type="ECO:0000313" key="3">
    <source>
        <dbReference type="Proteomes" id="UP000078397"/>
    </source>
</evidence>
<name>A0A179EVX1_METCM</name>
<feature type="domain" description="SnoaL-like" evidence="1">
    <location>
        <begin position="15"/>
        <end position="118"/>
    </location>
</feature>
<dbReference type="InterPro" id="IPR032710">
    <property type="entry name" value="NTF2-like_dom_sf"/>
</dbReference>
<proteinExistence type="predicted"/>
<dbReference type="RefSeq" id="XP_018135703.1">
    <property type="nucleotide sequence ID" value="XM_018290356.1"/>
</dbReference>
<dbReference type="InterPro" id="IPR037401">
    <property type="entry name" value="SnoaL-like"/>
</dbReference>
<dbReference type="SUPFAM" id="SSF54427">
    <property type="entry name" value="NTF2-like"/>
    <property type="match status" value="1"/>
</dbReference>
<dbReference type="Gene3D" id="3.10.450.50">
    <property type="match status" value="1"/>
</dbReference>
<dbReference type="Proteomes" id="UP000078397">
    <property type="component" value="Unassembled WGS sequence"/>
</dbReference>
<organism evidence="2 3">
    <name type="scientific">Pochonia chlamydosporia 170</name>
    <dbReference type="NCBI Taxonomy" id="1380566"/>
    <lineage>
        <taxon>Eukaryota</taxon>
        <taxon>Fungi</taxon>
        <taxon>Dikarya</taxon>
        <taxon>Ascomycota</taxon>
        <taxon>Pezizomycotina</taxon>
        <taxon>Sordariomycetes</taxon>
        <taxon>Hypocreomycetidae</taxon>
        <taxon>Hypocreales</taxon>
        <taxon>Clavicipitaceae</taxon>
        <taxon>Pochonia</taxon>
    </lineage>
</organism>
<sequence length="150" mass="17338">MYHYFLKRRLRFVLRKLNAHDYEFIASEFHLNAEHWFAGSHAMSGKRVTHARIVDWYRRLRVVFPGIKFRLHKVFVSGSPWNSKACIEWTDEVYDNTGRPLPNEGVFVISIKWGRVTEFHVYCDTAKIEDNLGILAAQGVSEASAAPIVG</sequence>
<protein>
    <submittedName>
        <fullName evidence="2">SnoaL-like domain-containing protein</fullName>
    </submittedName>
</protein>
<dbReference type="KEGG" id="pchm:VFPPC_12510"/>
<keyword evidence="3" id="KW-1185">Reference proteome</keyword>
<dbReference type="EMBL" id="LSBJ02000015">
    <property type="protein sequence ID" value="OAQ57364.1"/>
    <property type="molecule type" value="Genomic_DNA"/>
</dbReference>
<dbReference type="AlphaFoldDB" id="A0A179EVX1"/>